<proteinExistence type="inferred from homology"/>
<dbReference type="GO" id="GO:0004826">
    <property type="term" value="F:phenylalanine-tRNA ligase activity"/>
    <property type="evidence" value="ECO:0000318"/>
    <property type="project" value="GO_Central"/>
</dbReference>
<dbReference type="InParanoid" id="B3S5R3"/>
<dbReference type="InterPro" id="IPR002319">
    <property type="entry name" value="Phenylalanyl-tRNA_Synthase"/>
</dbReference>
<evidence type="ECO:0000256" key="9">
    <source>
        <dbReference type="ARBA" id="ARBA00023128"/>
    </source>
</evidence>
<dbReference type="eggNOG" id="KOG2783">
    <property type="taxonomic scope" value="Eukaryota"/>
</dbReference>
<evidence type="ECO:0000256" key="2">
    <source>
        <dbReference type="ARBA" id="ARBA00008226"/>
    </source>
</evidence>
<dbReference type="GO" id="GO:0006432">
    <property type="term" value="P:phenylalanyl-tRNA aminoacylation"/>
    <property type="evidence" value="ECO:0000318"/>
    <property type="project" value="GO_Central"/>
</dbReference>
<dbReference type="PROSITE" id="PS51447">
    <property type="entry name" value="FDX_ACB"/>
    <property type="match status" value="1"/>
</dbReference>
<dbReference type="Pfam" id="PF01409">
    <property type="entry name" value="tRNA-synt_2d"/>
    <property type="match status" value="2"/>
</dbReference>
<evidence type="ECO:0000256" key="1">
    <source>
        <dbReference type="ARBA" id="ARBA00004305"/>
    </source>
</evidence>
<evidence type="ECO:0000256" key="8">
    <source>
        <dbReference type="ARBA" id="ARBA00022946"/>
    </source>
</evidence>
<evidence type="ECO:0000256" key="6">
    <source>
        <dbReference type="ARBA" id="ARBA00022840"/>
    </source>
</evidence>
<dbReference type="InterPro" id="IPR036690">
    <property type="entry name" value="Fdx_antiC-bd_sf"/>
</dbReference>
<keyword evidence="15" id="KW-1185">Reference proteome</keyword>
<dbReference type="SMART" id="SM00896">
    <property type="entry name" value="FDX-ACB"/>
    <property type="match status" value="1"/>
</dbReference>
<protein>
    <recommendedName>
        <fullName evidence="3">phenylalanine--tRNA ligase</fullName>
        <ecNumber evidence="3">6.1.1.20</ecNumber>
    </recommendedName>
    <alternativeName>
        <fullName evidence="11">Phenylalanyl-tRNA synthetase</fullName>
    </alternativeName>
</protein>
<dbReference type="STRING" id="10228.B3S5R3"/>
<keyword evidence="5" id="KW-0547">Nucleotide-binding</keyword>
<dbReference type="Gene3D" id="3.30.70.380">
    <property type="entry name" value="Ferrodoxin-fold anticodon-binding domain"/>
    <property type="match status" value="1"/>
</dbReference>
<dbReference type="RefSeq" id="XP_002115580.1">
    <property type="nucleotide sequence ID" value="XM_002115544.1"/>
</dbReference>
<dbReference type="EC" id="6.1.1.20" evidence="3"/>
<dbReference type="EMBL" id="DS985251">
    <property type="protein sequence ID" value="EDV21943.1"/>
    <property type="molecule type" value="Genomic_DNA"/>
</dbReference>
<keyword evidence="8" id="KW-0809">Transit peptide</keyword>
<accession>B3S5R3</accession>
<dbReference type="GeneID" id="6756690"/>
<dbReference type="Gene3D" id="3.30.930.10">
    <property type="entry name" value="Bira Bifunctional Protein, Domain 2"/>
    <property type="match status" value="1"/>
</dbReference>
<keyword evidence="6" id="KW-0067">ATP-binding</keyword>
<evidence type="ECO:0000259" key="13">
    <source>
        <dbReference type="PROSITE" id="PS51447"/>
    </source>
</evidence>
<evidence type="ECO:0000256" key="5">
    <source>
        <dbReference type="ARBA" id="ARBA00022741"/>
    </source>
</evidence>
<dbReference type="OrthoDB" id="4457at2759"/>
<dbReference type="Pfam" id="PF03147">
    <property type="entry name" value="FDX-ACB"/>
    <property type="match status" value="1"/>
</dbReference>
<dbReference type="GO" id="GO:0005759">
    <property type="term" value="C:mitochondrial matrix"/>
    <property type="evidence" value="ECO:0007669"/>
    <property type="project" value="UniProtKB-SubCell"/>
</dbReference>
<evidence type="ECO:0000256" key="10">
    <source>
        <dbReference type="ARBA" id="ARBA00023146"/>
    </source>
</evidence>
<comment type="subcellular location">
    <subcellularLocation>
        <location evidence="1">Mitochondrion matrix</location>
    </subcellularLocation>
</comment>
<dbReference type="AlphaFoldDB" id="B3S5R3"/>
<dbReference type="FunFam" id="3.30.70.380:FF:000002">
    <property type="entry name" value="phenylalanine--tRNA ligase, mitochondrial"/>
    <property type="match status" value="1"/>
</dbReference>
<dbReference type="GO" id="GO:0005739">
    <property type="term" value="C:mitochondrion"/>
    <property type="evidence" value="ECO:0000318"/>
    <property type="project" value="GO_Central"/>
</dbReference>
<evidence type="ECO:0000256" key="12">
    <source>
        <dbReference type="ARBA" id="ARBA00049255"/>
    </source>
</evidence>
<dbReference type="CTD" id="6756690"/>
<evidence type="ECO:0000256" key="11">
    <source>
        <dbReference type="ARBA" id="ARBA00031194"/>
    </source>
</evidence>
<dbReference type="PANTHER" id="PTHR11538">
    <property type="entry name" value="PHENYLALANYL-TRNA SYNTHETASE"/>
    <property type="match status" value="1"/>
</dbReference>
<comment type="similarity">
    <text evidence="2">Belongs to the class-II aminoacyl-tRNA synthetase family.</text>
</comment>
<evidence type="ECO:0000256" key="4">
    <source>
        <dbReference type="ARBA" id="ARBA00022598"/>
    </source>
</evidence>
<feature type="domain" description="FDX-ACB" evidence="13">
    <location>
        <begin position="279"/>
        <end position="355"/>
    </location>
</feature>
<keyword evidence="4" id="KW-0436">Ligase</keyword>
<dbReference type="KEGG" id="tad:TRIADDRAFT_50723"/>
<evidence type="ECO:0000313" key="14">
    <source>
        <dbReference type="EMBL" id="EDV21943.1"/>
    </source>
</evidence>
<gene>
    <name evidence="14" type="ORF">TRIADDRAFT_50723</name>
</gene>
<evidence type="ECO:0000256" key="7">
    <source>
        <dbReference type="ARBA" id="ARBA00022917"/>
    </source>
</evidence>
<evidence type="ECO:0000313" key="15">
    <source>
        <dbReference type="Proteomes" id="UP000009022"/>
    </source>
</evidence>
<dbReference type="SUPFAM" id="SSF55681">
    <property type="entry name" value="Class II aaRS and biotin synthetases"/>
    <property type="match status" value="1"/>
</dbReference>
<name>B3S5R3_TRIAD</name>
<dbReference type="InterPro" id="IPR045864">
    <property type="entry name" value="aa-tRNA-synth_II/BPL/LPL"/>
</dbReference>
<keyword evidence="7" id="KW-0648">Protein biosynthesis</keyword>
<dbReference type="GO" id="GO:0005524">
    <property type="term" value="F:ATP binding"/>
    <property type="evidence" value="ECO:0007669"/>
    <property type="project" value="UniProtKB-KW"/>
</dbReference>
<dbReference type="OMA" id="PISHYPQ"/>
<dbReference type="Proteomes" id="UP000009022">
    <property type="component" value="Unassembled WGS sequence"/>
</dbReference>
<keyword evidence="9" id="KW-0496">Mitochondrion</keyword>
<dbReference type="SUPFAM" id="SSF54991">
    <property type="entry name" value="Anticodon-binding domain of PheRS"/>
    <property type="match status" value="1"/>
</dbReference>
<dbReference type="PhylomeDB" id="B3S5R3"/>
<organism evidence="14 15">
    <name type="scientific">Trichoplax adhaerens</name>
    <name type="common">Trichoplax reptans</name>
    <dbReference type="NCBI Taxonomy" id="10228"/>
    <lineage>
        <taxon>Eukaryota</taxon>
        <taxon>Metazoa</taxon>
        <taxon>Placozoa</taxon>
        <taxon>Uniplacotomia</taxon>
        <taxon>Trichoplacea</taxon>
        <taxon>Trichoplacidae</taxon>
        <taxon>Trichoplax</taxon>
    </lineage>
</organism>
<dbReference type="FunCoup" id="B3S5R3">
    <property type="interactions" value="1643"/>
</dbReference>
<dbReference type="InterPro" id="IPR005121">
    <property type="entry name" value="Fdx_antiC-bd"/>
</dbReference>
<keyword evidence="10" id="KW-0030">Aminoacyl-tRNA synthetase</keyword>
<dbReference type="HOGENOM" id="CLU_022696_1_0_1"/>
<dbReference type="PANTHER" id="PTHR11538:SF41">
    <property type="entry name" value="PHENYLALANINE--TRNA LIGASE, MITOCHONDRIAL"/>
    <property type="match status" value="1"/>
</dbReference>
<evidence type="ECO:0000256" key="3">
    <source>
        <dbReference type="ARBA" id="ARBA00012814"/>
    </source>
</evidence>
<sequence>MTNITPTISAKVGANLHCQRYHPLKAIKDHIEQYVHAIYRKRTGSPLFTCIDNLSPVVSVEQNFDSLSVPQDHVSRAKNDNYYINSDYLLRAHTSAHERDLVRAGLDAFLCTGDCYRRDEIDAKHYPVFHQMEGVRLFDKQDIFTKDKNLDIFDNSMQETEEKQAVHSLEAVKFVENDLKEILMGIMNNLFGNIETRFVDAYFPFTHPSWEMEIKFQGDWLEVLGCGIMSHNTLRYYKFAPMILFDIPDIRLFWSKDERFLSQFKVDDVISNVKFKPFSIHPPLYNDISFWLSPAFSLNNFCDVVRSVGGDLVEQVSLVDDYTDAKTGRQSHCYRLTYRSMDRTLTNEEMNVIQV</sequence>
<comment type="catalytic activity">
    <reaction evidence="12">
        <text>tRNA(Phe) + L-phenylalanine + ATP = L-phenylalanyl-tRNA(Phe) + AMP + diphosphate + H(+)</text>
        <dbReference type="Rhea" id="RHEA:19413"/>
        <dbReference type="Rhea" id="RHEA-COMP:9668"/>
        <dbReference type="Rhea" id="RHEA-COMP:9699"/>
        <dbReference type="ChEBI" id="CHEBI:15378"/>
        <dbReference type="ChEBI" id="CHEBI:30616"/>
        <dbReference type="ChEBI" id="CHEBI:33019"/>
        <dbReference type="ChEBI" id="CHEBI:58095"/>
        <dbReference type="ChEBI" id="CHEBI:78442"/>
        <dbReference type="ChEBI" id="CHEBI:78531"/>
        <dbReference type="ChEBI" id="CHEBI:456215"/>
        <dbReference type="EC" id="6.1.1.20"/>
    </reaction>
</comment>
<reference evidence="14 15" key="1">
    <citation type="journal article" date="2008" name="Nature">
        <title>The Trichoplax genome and the nature of placozoans.</title>
        <authorList>
            <person name="Srivastava M."/>
            <person name="Begovic E."/>
            <person name="Chapman J."/>
            <person name="Putnam N.H."/>
            <person name="Hellsten U."/>
            <person name="Kawashima T."/>
            <person name="Kuo A."/>
            <person name="Mitros T."/>
            <person name="Salamov A."/>
            <person name="Carpenter M.L."/>
            <person name="Signorovitch A.Y."/>
            <person name="Moreno M.A."/>
            <person name="Kamm K."/>
            <person name="Grimwood J."/>
            <person name="Schmutz J."/>
            <person name="Shapiro H."/>
            <person name="Grigoriev I.V."/>
            <person name="Buss L.W."/>
            <person name="Schierwater B."/>
            <person name="Dellaporta S.L."/>
            <person name="Rokhsar D.S."/>
        </authorList>
    </citation>
    <scope>NUCLEOTIDE SEQUENCE [LARGE SCALE GENOMIC DNA]</scope>
    <source>
        <strain evidence="14 15">Grell-BS-1999</strain>
    </source>
</reference>
<dbReference type="GO" id="GO:0005737">
    <property type="term" value="C:cytoplasm"/>
    <property type="evidence" value="ECO:0000318"/>
    <property type="project" value="GO_Central"/>
</dbReference>
<dbReference type="GO" id="GO:0000049">
    <property type="term" value="F:tRNA binding"/>
    <property type="evidence" value="ECO:0007669"/>
    <property type="project" value="InterPro"/>
</dbReference>